<keyword evidence="5" id="KW-1185">Reference proteome</keyword>
<dbReference type="InterPro" id="IPR013022">
    <property type="entry name" value="Xyl_isomerase-like_TIM-brl"/>
</dbReference>
<reference evidence="4 5" key="1">
    <citation type="submission" date="2022-09" db="EMBL/GenBank/DDBJ databases">
        <authorList>
            <person name="Han X.L."/>
            <person name="Wang Q."/>
            <person name="Lu T."/>
        </authorList>
    </citation>
    <scope>NUCLEOTIDE SEQUENCE [LARGE SCALE GENOMIC DNA]</scope>
    <source>
        <strain evidence="4 5">WQ 127069</strain>
    </source>
</reference>
<keyword evidence="1 2" id="KW-0413">Isomerase</keyword>
<dbReference type="InterPro" id="IPR050417">
    <property type="entry name" value="Sugar_Epim/Isomerase"/>
</dbReference>
<feature type="domain" description="Xylose isomerase-like TIM barrel" evidence="3">
    <location>
        <begin position="23"/>
        <end position="247"/>
    </location>
</feature>
<evidence type="ECO:0000259" key="3">
    <source>
        <dbReference type="Pfam" id="PF01261"/>
    </source>
</evidence>
<evidence type="ECO:0000256" key="2">
    <source>
        <dbReference type="PIRNR" id="PIRNR006241"/>
    </source>
</evidence>
<evidence type="ECO:0000313" key="5">
    <source>
        <dbReference type="Proteomes" id="UP001652445"/>
    </source>
</evidence>
<name>A0ABT2UMU7_9BACL</name>
<dbReference type="PANTHER" id="PTHR43489">
    <property type="entry name" value="ISOMERASE"/>
    <property type="match status" value="1"/>
</dbReference>
<gene>
    <name evidence="4" type="ORF">OB236_28050</name>
</gene>
<dbReference type="Proteomes" id="UP001652445">
    <property type="component" value="Unassembled WGS sequence"/>
</dbReference>
<comment type="caution">
    <text evidence="4">The sequence shown here is derived from an EMBL/GenBank/DDBJ whole genome shotgun (WGS) entry which is preliminary data.</text>
</comment>
<accession>A0ABT2UMU7</accession>
<comment type="similarity">
    <text evidence="2">Belongs to the hyi family.</text>
</comment>
<dbReference type="PANTHER" id="PTHR43489:SF3">
    <property type="entry name" value="XYLOSE ISOMERASE DOMAIN PROTEIN TIM BARREL"/>
    <property type="match status" value="1"/>
</dbReference>
<protein>
    <submittedName>
        <fullName evidence="4">TIM barrel protein</fullName>
    </submittedName>
</protein>
<dbReference type="InterPro" id="IPR036237">
    <property type="entry name" value="Xyl_isomerase-like_sf"/>
</dbReference>
<dbReference type="SUPFAM" id="SSF51658">
    <property type="entry name" value="Xylose isomerase-like"/>
    <property type="match status" value="1"/>
</dbReference>
<dbReference type="InterPro" id="IPR026040">
    <property type="entry name" value="HyI-like"/>
</dbReference>
<dbReference type="EMBL" id="JAOQIO010000095">
    <property type="protein sequence ID" value="MCU6795979.1"/>
    <property type="molecule type" value="Genomic_DNA"/>
</dbReference>
<evidence type="ECO:0000313" key="4">
    <source>
        <dbReference type="EMBL" id="MCU6795979.1"/>
    </source>
</evidence>
<dbReference type="PIRSF" id="PIRSF006241">
    <property type="entry name" value="HyI"/>
    <property type="match status" value="1"/>
</dbReference>
<dbReference type="Pfam" id="PF01261">
    <property type="entry name" value="AP_endonuc_2"/>
    <property type="match status" value="1"/>
</dbReference>
<sequence>MIYSPSIDAVFRNSGYDLDKILRTVKELGFTAFEFWGWGNRDIDLMEKLVQELDLQVGSFCTKSISLLDPALRDSFVIGLEETLVIAKRLNCKYLIAVTGNTLDGVSRAEQHQSIIDGLKACVPLLEAAGVTLVLEPLNTKVNHPGYFLETSAEALAIIAEVGSPNVKLLYDVYHQQITEGDLTPTISANIGQIGYIHVADHPGRHELGTGEIAYPFVMNKLRELGYTGYVGLEFIPTGTPEDGLRACLAQLDKRL</sequence>
<dbReference type="Gene3D" id="3.20.20.150">
    <property type="entry name" value="Divalent-metal-dependent TIM barrel enzymes"/>
    <property type="match status" value="1"/>
</dbReference>
<evidence type="ECO:0000256" key="1">
    <source>
        <dbReference type="ARBA" id="ARBA00023235"/>
    </source>
</evidence>
<proteinExistence type="inferred from homology"/>
<dbReference type="RefSeq" id="WP_262686835.1">
    <property type="nucleotide sequence ID" value="NZ_JAOQIO010000095.1"/>
</dbReference>
<organism evidence="4 5">
    <name type="scientific">Paenibacillus baimaensis</name>
    <dbReference type="NCBI Taxonomy" id="2982185"/>
    <lineage>
        <taxon>Bacteria</taxon>
        <taxon>Bacillati</taxon>
        <taxon>Bacillota</taxon>
        <taxon>Bacilli</taxon>
        <taxon>Bacillales</taxon>
        <taxon>Paenibacillaceae</taxon>
        <taxon>Paenibacillus</taxon>
    </lineage>
</organism>